<organism evidence="4 5">
    <name type="scientific">Musa balbisiana</name>
    <name type="common">Banana</name>
    <dbReference type="NCBI Taxonomy" id="52838"/>
    <lineage>
        <taxon>Eukaryota</taxon>
        <taxon>Viridiplantae</taxon>
        <taxon>Streptophyta</taxon>
        <taxon>Embryophyta</taxon>
        <taxon>Tracheophyta</taxon>
        <taxon>Spermatophyta</taxon>
        <taxon>Magnoliopsida</taxon>
        <taxon>Liliopsida</taxon>
        <taxon>Zingiberales</taxon>
        <taxon>Musaceae</taxon>
        <taxon>Musa</taxon>
    </lineage>
</organism>
<comment type="similarity">
    <text evidence="1">Belongs to the multicopper oxidase family.</text>
</comment>
<accession>A0A4S8ITM6</accession>
<evidence type="ECO:0000259" key="3">
    <source>
        <dbReference type="Pfam" id="PF07732"/>
    </source>
</evidence>
<dbReference type="PANTHER" id="PTHR11709">
    <property type="entry name" value="MULTI-COPPER OXIDASE"/>
    <property type="match status" value="1"/>
</dbReference>
<evidence type="ECO:0000313" key="4">
    <source>
        <dbReference type="EMBL" id="THU51789.1"/>
    </source>
</evidence>
<dbReference type="GO" id="GO:0016491">
    <property type="term" value="F:oxidoreductase activity"/>
    <property type="evidence" value="ECO:0007669"/>
    <property type="project" value="TreeGrafter"/>
</dbReference>
<keyword evidence="5" id="KW-1185">Reference proteome</keyword>
<dbReference type="Pfam" id="PF07732">
    <property type="entry name" value="Cu-oxidase_3"/>
    <property type="match status" value="2"/>
</dbReference>
<dbReference type="STRING" id="52838.A0A4S8ITM6"/>
<feature type="domain" description="Plastocyanin-like" evidence="3">
    <location>
        <begin position="26"/>
        <end position="76"/>
    </location>
</feature>
<dbReference type="InterPro" id="IPR011707">
    <property type="entry name" value="Cu-oxidase-like_N"/>
</dbReference>
<dbReference type="PANTHER" id="PTHR11709:SF9">
    <property type="entry name" value="LACCASE-7"/>
    <property type="match status" value="1"/>
</dbReference>
<reference evidence="4 5" key="1">
    <citation type="journal article" date="2019" name="Nat. Plants">
        <title>Genome sequencing of Musa balbisiana reveals subgenome evolution and function divergence in polyploid bananas.</title>
        <authorList>
            <person name="Yao X."/>
        </authorList>
    </citation>
    <scope>NUCLEOTIDE SEQUENCE [LARGE SCALE GENOMIC DNA]</scope>
    <source>
        <strain evidence="5">cv. DH-PKW</strain>
        <tissue evidence="4">Leaves</tissue>
    </source>
</reference>
<comment type="caution">
    <text evidence="4">The sequence shown here is derived from an EMBL/GenBank/DDBJ whole genome shotgun (WGS) entry which is preliminary data.</text>
</comment>
<dbReference type="EMBL" id="PYDT01000009">
    <property type="protein sequence ID" value="THU51789.1"/>
    <property type="molecule type" value="Genomic_DNA"/>
</dbReference>
<proteinExistence type="inferred from homology"/>
<dbReference type="InterPro" id="IPR008972">
    <property type="entry name" value="Cupredoxin"/>
</dbReference>
<gene>
    <name evidence="4" type="ORF">C4D60_Mb06t34730</name>
</gene>
<dbReference type="AlphaFoldDB" id="A0A4S8ITM6"/>
<evidence type="ECO:0000256" key="1">
    <source>
        <dbReference type="ARBA" id="ARBA00010609"/>
    </source>
</evidence>
<feature type="signal peptide" evidence="2">
    <location>
        <begin position="1"/>
        <end position="17"/>
    </location>
</feature>
<dbReference type="SUPFAM" id="SSF49503">
    <property type="entry name" value="Cupredoxins"/>
    <property type="match status" value="1"/>
</dbReference>
<evidence type="ECO:0000313" key="5">
    <source>
        <dbReference type="Proteomes" id="UP000317650"/>
    </source>
</evidence>
<dbReference type="GO" id="GO:0005507">
    <property type="term" value="F:copper ion binding"/>
    <property type="evidence" value="ECO:0007669"/>
    <property type="project" value="InterPro"/>
</dbReference>
<sequence length="143" mass="15712">MRSSAFVLVFLCFVADAAIVEHSFNVGNLTVSRLCEDRVITAVNGQLPGPTIEVKEGDTLVVHVTNESPYNMSIHCYTYKFNVTGQEGTLWWHAHVSFLRATVHGALIIRPRGGPKRCPFPQPHHEVPIVLGIVSATVLASSY</sequence>
<feature type="domain" description="Plastocyanin-like" evidence="3">
    <location>
        <begin position="77"/>
        <end position="112"/>
    </location>
</feature>
<feature type="chain" id="PRO_5020773916" description="Plastocyanin-like domain-containing protein" evidence="2">
    <location>
        <begin position="18"/>
        <end position="143"/>
    </location>
</feature>
<evidence type="ECO:0000256" key="2">
    <source>
        <dbReference type="SAM" id="SignalP"/>
    </source>
</evidence>
<name>A0A4S8ITM6_MUSBA</name>
<keyword evidence="2" id="KW-0732">Signal</keyword>
<dbReference type="Gene3D" id="2.60.40.420">
    <property type="entry name" value="Cupredoxins - blue copper proteins"/>
    <property type="match status" value="2"/>
</dbReference>
<dbReference type="Proteomes" id="UP000317650">
    <property type="component" value="Chromosome 6"/>
</dbReference>
<protein>
    <recommendedName>
        <fullName evidence="3">Plastocyanin-like domain-containing protein</fullName>
    </recommendedName>
</protein>
<dbReference type="InterPro" id="IPR045087">
    <property type="entry name" value="Cu-oxidase_fam"/>
</dbReference>